<keyword evidence="8 10" id="KW-0472">Membrane</keyword>
<name>D3BHL3_HETP5</name>
<dbReference type="RefSeq" id="XP_020431311.1">
    <property type="nucleotide sequence ID" value="XM_020578847.1"/>
</dbReference>
<keyword evidence="5 10" id="KW-0812">Transmembrane</keyword>
<feature type="transmembrane region" description="Helical" evidence="10">
    <location>
        <begin position="188"/>
        <end position="213"/>
    </location>
</feature>
<comment type="pathway">
    <text evidence="2">Glycolipid biosynthesis; glycosylphosphatidylinositol-anchor biosynthesis.</text>
</comment>
<evidence type="ECO:0000256" key="5">
    <source>
        <dbReference type="ARBA" id="ARBA00022692"/>
    </source>
</evidence>
<feature type="transmembrane region" description="Helical" evidence="10">
    <location>
        <begin position="145"/>
        <end position="168"/>
    </location>
</feature>
<evidence type="ECO:0000313" key="11">
    <source>
        <dbReference type="EMBL" id="EFA79190.1"/>
    </source>
</evidence>
<feature type="transmembrane region" description="Helical" evidence="10">
    <location>
        <begin position="94"/>
        <end position="116"/>
    </location>
</feature>
<dbReference type="STRING" id="670386.D3BHL3"/>
<organism evidence="11 12">
    <name type="scientific">Heterostelium pallidum (strain ATCC 26659 / Pp 5 / PN500)</name>
    <name type="common">Cellular slime mold</name>
    <name type="synonym">Polysphondylium pallidum</name>
    <dbReference type="NCBI Taxonomy" id="670386"/>
    <lineage>
        <taxon>Eukaryota</taxon>
        <taxon>Amoebozoa</taxon>
        <taxon>Evosea</taxon>
        <taxon>Eumycetozoa</taxon>
        <taxon>Dictyostelia</taxon>
        <taxon>Acytosteliales</taxon>
        <taxon>Acytosteliaceae</taxon>
        <taxon>Heterostelium</taxon>
    </lineage>
</organism>
<dbReference type="GO" id="GO:0042765">
    <property type="term" value="C:GPI-anchor transamidase complex"/>
    <property type="evidence" value="ECO:0007669"/>
    <property type="project" value="InterPro"/>
</dbReference>
<sequence>MKNKDINNRSSNKNNNNTTQKNFIIIILIAIVIRVILYYQGFHNILSHRNEISTPLTAFKRLIEGLHLHSVGLSPYAGSAYHQAPLLLLLFKPFYESVALSQLLFIVVDVVIAILLRSITYRVPKVLPLEMSGDQIPPTSNFPNVVAALYLFNPFTLFTSIGMSTIVFNNLSVITSLYFALKGNQFQSLFFVAMSSYLSIYPIMLVIPVAFILQQQRQTKTKSDNIVFILQSVFFFVFSLVSLLYLSFSLLNSWEFIEKCYGFTMMVEDLTPNIVFEHFRKFFLFIFQYHMWIYQGTGNANFYYTINLVFTLAQVLLIVDSFSVLQKLDYIKKLNSKKESSSSSSSTSQQDMIQHPNNTKEIKQE</sequence>
<evidence type="ECO:0000256" key="2">
    <source>
        <dbReference type="ARBA" id="ARBA00004687"/>
    </source>
</evidence>
<keyword evidence="7 10" id="KW-1133">Transmembrane helix</keyword>
<feature type="transmembrane region" description="Helical" evidence="10">
    <location>
        <begin position="302"/>
        <end position="325"/>
    </location>
</feature>
<feature type="transmembrane region" description="Helical" evidence="10">
    <location>
        <begin position="225"/>
        <end position="246"/>
    </location>
</feature>
<comment type="caution">
    <text evidence="11">The sequence shown here is derived from an EMBL/GenBank/DDBJ whole genome shotgun (WGS) entry which is preliminary data.</text>
</comment>
<dbReference type="GO" id="GO:0016255">
    <property type="term" value="P:attachment of GPI anchor to protein"/>
    <property type="evidence" value="ECO:0007669"/>
    <property type="project" value="InterPro"/>
</dbReference>
<dbReference type="InParanoid" id="D3BHL3"/>
<evidence type="ECO:0000256" key="9">
    <source>
        <dbReference type="SAM" id="MobiDB-lite"/>
    </source>
</evidence>
<evidence type="ECO:0000256" key="8">
    <source>
        <dbReference type="ARBA" id="ARBA00023136"/>
    </source>
</evidence>
<protein>
    <submittedName>
        <fullName evidence="11">GPI transamidase subunit PIG-U family protein</fullName>
    </submittedName>
</protein>
<evidence type="ECO:0000256" key="3">
    <source>
        <dbReference type="ARBA" id="ARBA00010026"/>
    </source>
</evidence>
<accession>D3BHL3</accession>
<dbReference type="GeneID" id="31363495"/>
<feature type="region of interest" description="Disordered" evidence="9">
    <location>
        <begin position="335"/>
        <end position="365"/>
    </location>
</feature>
<dbReference type="GO" id="GO:0006506">
    <property type="term" value="P:GPI anchor biosynthetic process"/>
    <property type="evidence" value="ECO:0007669"/>
    <property type="project" value="UniProtKB-UniPathway"/>
</dbReference>
<dbReference type="UniPathway" id="UPA00196"/>
<dbReference type="InterPro" id="IPR009600">
    <property type="entry name" value="PIG-U"/>
</dbReference>
<reference evidence="11 12" key="1">
    <citation type="journal article" date="2011" name="Genome Res.">
        <title>Phylogeny-wide analysis of social amoeba genomes highlights ancient origins for complex intercellular communication.</title>
        <authorList>
            <person name="Heidel A.J."/>
            <person name="Lawal H.M."/>
            <person name="Felder M."/>
            <person name="Schilde C."/>
            <person name="Helps N.R."/>
            <person name="Tunggal B."/>
            <person name="Rivero F."/>
            <person name="John U."/>
            <person name="Schleicher M."/>
            <person name="Eichinger L."/>
            <person name="Platzer M."/>
            <person name="Noegel A.A."/>
            <person name="Schaap P."/>
            <person name="Gloeckner G."/>
        </authorList>
    </citation>
    <scope>NUCLEOTIDE SEQUENCE [LARGE SCALE GENOMIC DNA]</scope>
    <source>
        <strain evidence="12">ATCC 26659 / Pp 5 / PN500</strain>
    </source>
</reference>
<keyword evidence="6" id="KW-0256">Endoplasmic reticulum</keyword>
<comment type="subcellular location">
    <subcellularLocation>
        <location evidence="1">Endoplasmic reticulum membrane</location>
        <topology evidence="1">Multi-pass membrane protein</topology>
    </subcellularLocation>
</comment>
<proteinExistence type="inferred from homology"/>
<evidence type="ECO:0000313" key="12">
    <source>
        <dbReference type="Proteomes" id="UP000001396"/>
    </source>
</evidence>
<evidence type="ECO:0000256" key="4">
    <source>
        <dbReference type="ARBA" id="ARBA00022502"/>
    </source>
</evidence>
<dbReference type="AlphaFoldDB" id="D3BHL3"/>
<dbReference type="Pfam" id="PF06728">
    <property type="entry name" value="PIG-U"/>
    <property type="match status" value="1"/>
</dbReference>
<dbReference type="EMBL" id="ADBJ01000036">
    <property type="protein sequence ID" value="EFA79190.1"/>
    <property type="molecule type" value="Genomic_DNA"/>
</dbReference>
<keyword evidence="4" id="KW-0337">GPI-anchor biosynthesis</keyword>
<dbReference type="FunCoup" id="D3BHL3">
    <property type="interactions" value="382"/>
</dbReference>
<feature type="transmembrane region" description="Helical" evidence="10">
    <location>
        <begin position="21"/>
        <end position="39"/>
    </location>
</feature>
<evidence type="ECO:0000256" key="6">
    <source>
        <dbReference type="ARBA" id="ARBA00022824"/>
    </source>
</evidence>
<comment type="similarity">
    <text evidence="3">Belongs to the PIGU family.</text>
</comment>
<dbReference type="Proteomes" id="UP000001396">
    <property type="component" value="Unassembled WGS sequence"/>
</dbReference>
<dbReference type="PANTHER" id="PTHR13121:SF0">
    <property type="entry name" value="PHOSPHATIDYLINOSITOL GLYCAN ANCHOR BIOSYNTHESIS CLASS U PROTEIN"/>
    <property type="match status" value="1"/>
</dbReference>
<evidence type="ECO:0000256" key="7">
    <source>
        <dbReference type="ARBA" id="ARBA00022989"/>
    </source>
</evidence>
<dbReference type="PANTHER" id="PTHR13121">
    <property type="entry name" value="GPI TRANSAMIDASE COMPONENT PIG-U"/>
    <property type="match status" value="1"/>
</dbReference>
<gene>
    <name evidence="11" type="ORF">PPL_08016</name>
</gene>
<evidence type="ECO:0000256" key="10">
    <source>
        <dbReference type="SAM" id="Phobius"/>
    </source>
</evidence>
<keyword evidence="12" id="KW-1185">Reference proteome</keyword>
<evidence type="ECO:0000256" key="1">
    <source>
        <dbReference type="ARBA" id="ARBA00004477"/>
    </source>
</evidence>